<organism evidence="1 2">
    <name type="scientific">Trichinella zimbabwensis</name>
    <dbReference type="NCBI Taxonomy" id="268475"/>
    <lineage>
        <taxon>Eukaryota</taxon>
        <taxon>Metazoa</taxon>
        <taxon>Ecdysozoa</taxon>
        <taxon>Nematoda</taxon>
        <taxon>Enoplea</taxon>
        <taxon>Dorylaimia</taxon>
        <taxon>Trichinellida</taxon>
        <taxon>Trichinellidae</taxon>
        <taxon>Trichinella</taxon>
    </lineage>
</organism>
<dbReference type="Proteomes" id="UP000055024">
    <property type="component" value="Unassembled WGS sequence"/>
</dbReference>
<dbReference type="OrthoDB" id="10301621at2759"/>
<keyword evidence="2" id="KW-1185">Reference proteome</keyword>
<evidence type="ECO:0000313" key="2">
    <source>
        <dbReference type="Proteomes" id="UP000055024"/>
    </source>
</evidence>
<dbReference type="AlphaFoldDB" id="A0A0V1HLC8"/>
<evidence type="ECO:0000313" key="1">
    <source>
        <dbReference type="EMBL" id="KRZ11239.1"/>
    </source>
</evidence>
<gene>
    <name evidence="1" type="ORF">T11_15340</name>
</gene>
<name>A0A0V1HLC8_9BILA</name>
<comment type="caution">
    <text evidence="1">The sequence shown here is derived from an EMBL/GenBank/DDBJ whole genome shotgun (WGS) entry which is preliminary data.</text>
</comment>
<accession>A0A0V1HLC8</accession>
<dbReference type="EMBL" id="JYDP01000051">
    <property type="protein sequence ID" value="KRZ11239.1"/>
    <property type="molecule type" value="Genomic_DNA"/>
</dbReference>
<reference evidence="1 2" key="1">
    <citation type="submission" date="2015-01" db="EMBL/GenBank/DDBJ databases">
        <title>Evolution of Trichinella species and genotypes.</title>
        <authorList>
            <person name="Korhonen P.K."/>
            <person name="Edoardo P."/>
            <person name="Giuseppe L.R."/>
            <person name="Gasser R.B."/>
        </authorList>
    </citation>
    <scope>NUCLEOTIDE SEQUENCE [LARGE SCALE GENOMIC DNA]</scope>
    <source>
        <strain evidence="1">ISS1029</strain>
    </source>
</reference>
<protein>
    <submittedName>
        <fullName evidence="1">Uncharacterized protein</fullName>
    </submittedName>
</protein>
<sequence>MGPDGTGQSRINPFQGFGNLEMTWFSGIVGCPNNDMDIARTQNSLYICTEINQNNTNIFLR</sequence>
<proteinExistence type="predicted"/>